<evidence type="ECO:0000313" key="1">
    <source>
        <dbReference type="EMBL" id="GIJ61318.1"/>
    </source>
</evidence>
<sequence length="133" mass="15502">MGRFHYPCPLRWSDLDAFGHVNNSRFLTLYEEARVALMFVEARKGGVTGFEEGVVVSRHEIDYLLPVDYTDQVHIEMWIEEIRASRFTIAYEMFDGIAVVSRARTVCVPFDLANGRPRRLSTAEREFLEPWQE</sequence>
<dbReference type="PANTHER" id="PTHR31793">
    <property type="entry name" value="4-HYDROXYBENZOYL-COA THIOESTERASE FAMILY MEMBER"/>
    <property type="match status" value="1"/>
</dbReference>
<dbReference type="Gene3D" id="3.10.129.10">
    <property type="entry name" value="Hotdog Thioesterase"/>
    <property type="match status" value="1"/>
</dbReference>
<dbReference type="PANTHER" id="PTHR31793:SF24">
    <property type="entry name" value="LONG-CHAIN ACYL-COA THIOESTERASE FADM"/>
    <property type="match status" value="1"/>
</dbReference>
<reference evidence="1" key="1">
    <citation type="submission" date="2021-01" db="EMBL/GenBank/DDBJ databases">
        <title>Whole genome shotgun sequence of Virgisporangium aurantiacum NBRC 16421.</title>
        <authorList>
            <person name="Komaki H."/>
            <person name="Tamura T."/>
        </authorList>
    </citation>
    <scope>NUCLEOTIDE SEQUENCE</scope>
    <source>
        <strain evidence="1">NBRC 16421</strain>
    </source>
</reference>
<dbReference type="EMBL" id="BOPG01000065">
    <property type="protein sequence ID" value="GIJ61318.1"/>
    <property type="molecule type" value="Genomic_DNA"/>
</dbReference>
<dbReference type="GO" id="GO:0047617">
    <property type="term" value="F:fatty acyl-CoA hydrolase activity"/>
    <property type="evidence" value="ECO:0007669"/>
    <property type="project" value="TreeGrafter"/>
</dbReference>
<dbReference type="AlphaFoldDB" id="A0A8J4E4R3"/>
<evidence type="ECO:0000313" key="2">
    <source>
        <dbReference type="Proteomes" id="UP000612585"/>
    </source>
</evidence>
<gene>
    <name evidence="1" type="ORF">Vau01_088340</name>
</gene>
<dbReference type="InterPro" id="IPR050563">
    <property type="entry name" value="4-hydroxybenzoyl-CoA_TE"/>
</dbReference>
<dbReference type="SUPFAM" id="SSF54637">
    <property type="entry name" value="Thioesterase/thiol ester dehydrase-isomerase"/>
    <property type="match status" value="1"/>
</dbReference>
<protein>
    <submittedName>
        <fullName evidence="1">Thioesterase</fullName>
    </submittedName>
</protein>
<dbReference type="Proteomes" id="UP000612585">
    <property type="component" value="Unassembled WGS sequence"/>
</dbReference>
<dbReference type="CDD" id="cd00586">
    <property type="entry name" value="4HBT"/>
    <property type="match status" value="1"/>
</dbReference>
<proteinExistence type="predicted"/>
<accession>A0A8J4E4R3</accession>
<keyword evidence="2" id="KW-1185">Reference proteome</keyword>
<dbReference type="InterPro" id="IPR029069">
    <property type="entry name" value="HotDog_dom_sf"/>
</dbReference>
<dbReference type="Pfam" id="PF13279">
    <property type="entry name" value="4HBT_2"/>
    <property type="match status" value="1"/>
</dbReference>
<comment type="caution">
    <text evidence="1">The sequence shown here is derived from an EMBL/GenBank/DDBJ whole genome shotgun (WGS) entry which is preliminary data.</text>
</comment>
<name>A0A8J4E4R3_9ACTN</name>
<organism evidence="1 2">
    <name type="scientific">Virgisporangium aurantiacum</name>
    <dbReference type="NCBI Taxonomy" id="175570"/>
    <lineage>
        <taxon>Bacteria</taxon>
        <taxon>Bacillati</taxon>
        <taxon>Actinomycetota</taxon>
        <taxon>Actinomycetes</taxon>
        <taxon>Micromonosporales</taxon>
        <taxon>Micromonosporaceae</taxon>
        <taxon>Virgisporangium</taxon>
    </lineage>
</organism>